<comment type="caution">
    <text evidence="2">The sequence shown here is derived from an EMBL/GenBank/DDBJ whole genome shotgun (WGS) entry which is preliminary data.</text>
</comment>
<evidence type="ECO:0000313" key="3">
    <source>
        <dbReference type="Proteomes" id="UP000763641"/>
    </source>
</evidence>
<proteinExistence type="predicted"/>
<dbReference type="EMBL" id="JAFEMC010000001">
    <property type="protein sequence ID" value="MBM6575321.1"/>
    <property type="molecule type" value="Genomic_DNA"/>
</dbReference>
<dbReference type="Proteomes" id="UP000763641">
    <property type="component" value="Unassembled WGS sequence"/>
</dbReference>
<sequence length="84" mass="8882">MGENTGSPILGVLLACVAGSIFLAALGMWLHRSKRLTSRRSSMVWAILTILPLFGAGFAMMTTHVVEQATGETQSGVNAPPPTR</sequence>
<keyword evidence="1" id="KW-1133">Transmembrane helix</keyword>
<keyword evidence="1" id="KW-0812">Transmembrane</keyword>
<protein>
    <submittedName>
        <fullName evidence="2">Uncharacterized protein</fullName>
    </submittedName>
</protein>
<reference evidence="2 3" key="1">
    <citation type="submission" date="2020-12" db="EMBL/GenBank/DDBJ databases">
        <title>Sphingomonas sp.</title>
        <authorList>
            <person name="Kim M.K."/>
        </authorList>
    </citation>
    <scope>NUCLEOTIDE SEQUENCE [LARGE SCALE GENOMIC DNA]</scope>
    <source>
        <strain evidence="2 3">BT552</strain>
    </source>
</reference>
<evidence type="ECO:0000256" key="1">
    <source>
        <dbReference type="SAM" id="Phobius"/>
    </source>
</evidence>
<feature type="transmembrane region" description="Helical" evidence="1">
    <location>
        <begin position="6"/>
        <end position="30"/>
    </location>
</feature>
<feature type="transmembrane region" description="Helical" evidence="1">
    <location>
        <begin position="42"/>
        <end position="61"/>
    </location>
</feature>
<evidence type="ECO:0000313" key="2">
    <source>
        <dbReference type="EMBL" id="MBM6575321.1"/>
    </source>
</evidence>
<accession>A0ABS2D326</accession>
<organism evidence="2 3">
    <name type="scientific">Sphingomonas longa</name>
    <dbReference type="NCBI Taxonomy" id="2778730"/>
    <lineage>
        <taxon>Bacteria</taxon>
        <taxon>Pseudomonadati</taxon>
        <taxon>Pseudomonadota</taxon>
        <taxon>Alphaproteobacteria</taxon>
        <taxon>Sphingomonadales</taxon>
        <taxon>Sphingomonadaceae</taxon>
        <taxon>Sphingomonas</taxon>
    </lineage>
</organism>
<gene>
    <name evidence="2" type="ORF">ILT43_02985</name>
</gene>
<dbReference type="RefSeq" id="WP_204194110.1">
    <property type="nucleotide sequence ID" value="NZ_JAFEMC010000001.1"/>
</dbReference>
<name>A0ABS2D326_9SPHN</name>
<keyword evidence="1" id="KW-0472">Membrane</keyword>
<keyword evidence="3" id="KW-1185">Reference proteome</keyword>